<dbReference type="KEGG" id="chh:A0O34_17140"/>
<dbReference type="RefSeq" id="WP_066757325.1">
    <property type="nucleotide sequence ID" value="NZ_CP015199.1"/>
</dbReference>
<dbReference type="Proteomes" id="UP000077824">
    <property type="component" value="Chromosome"/>
</dbReference>
<dbReference type="EMBL" id="CP015199">
    <property type="protein sequence ID" value="ANF52135.1"/>
    <property type="molecule type" value="Genomic_DNA"/>
</dbReference>
<gene>
    <name evidence="1" type="ORF">A0O34_17140</name>
</gene>
<evidence type="ECO:0000313" key="1">
    <source>
        <dbReference type="EMBL" id="ANF52135.1"/>
    </source>
</evidence>
<evidence type="ECO:0000313" key="2">
    <source>
        <dbReference type="Proteomes" id="UP000077824"/>
    </source>
</evidence>
<dbReference type="OrthoDB" id="1492681at2"/>
<dbReference type="STRING" id="1685010.A0O34_17140"/>
<reference evidence="1 2" key="1">
    <citation type="submission" date="2016-04" db="EMBL/GenBank/DDBJ databases">
        <title>Complete Genome Sequence of Chryseobacterium sp. IHBB 10212.</title>
        <authorList>
            <person name="Pal M."/>
            <person name="Swarnkar M.K."/>
            <person name="Kaushal K."/>
            <person name="Chhibber S."/>
            <person name="Singh A.K."/>
            <person name="Gulati A."/>
        </authorList>
    </citation>
    <scope>NUCLEOTIDE SEQUENCE [LARGE SCALE GENOMIC DNA]</scope>
    <source>
        <strain evidence="1 2">IHBB 10212</strain>
    </source>
</reference>
<keyword evidence="2" id="KW-1185">Reference proteome</keyword>
<proteinExistence type="predicted"/>
<sequence length="431" mass="51840">MTQKNELHEFMIKNLPNSNYHLDIEILKNPPKEYIDYFFEELKKHKQYEILKNDFIYDEKLDIFAQIHNRFEYSEIEDLSDDELFFYPFLNKNEIKQIFDIKSSEDYLLRLRAEQVENNIRLKRTFGKLQKKIGEKWSFTNFFESSQYKQYLKKLKPDLREKCKHIPHGTIHLNDANGLCIKTPFGNIIVLSYSLRQFLFYMNIFHFGEQLGIKDIDIFHSFILANRIRLGTESLDFEIDTRGKLPKSIKKKIDYFTDWQMLFIIGHEYAHHYLGHLENSTIMKSHDRINYLTNNLEFYTYKQECEFEADRNAIINTLYNEYDQTELVDNAFLFFSYLDMCDQIEDYLFPKINYSLTHPKPVDRIKKLRQSVDEKIGLGTENINNIINYNNNFVKQFLKDYLPYNVEALETIGSTYLPTYKKTFLIDRLDI</sequence>
<dbReference type="AlphaFoldDB" id="A0A172XZA1"/>
<protein>
    <submittedName>
        <fullName evidence="1">Uncharacterized protein</fullName>
    </submittedName>
</protein>
<organism evidence="1 2">
    <name type="scientific">Chryseobacterium glaciei</name>
    <dbReference type="NCBI Taxonomy" id="1685010"/>
    <lineage>
        <taxon>Bacteria</taxon>
        <taxon>Pseudomonadati</taxon>
        <taxon>Bacteroidota</taxon>
        <taxon>Flavobacteriia</taxon>
        <taxon>Flavobacteriales</taxon>
        <taxon>Weeksellaceae</taxon>
        <taxon>Chryseobacterium group</taxon>
        <taxon>Chryseobacterium</taxon>
    </lineage>
</organism>
<name>A0A172XZA1_9FLAO</name>
<accession>A0A172XZA1</accession>